<evidence type="ECO:0000313" key="8">
    <source>
        <dbReference type="EMBL" id="MEQ2283850.1"/>
    </source>
</evidence>
<sequence length="132" mass="14876">MSHTCSSQGSNGSSLDGTGRFPEKRRNRRRILDAAKRNNLTGHFLWVGSDSWGSKISPVVQQEQVAEGAITILPKRTSVDAFDRYFKSRSLSNNRRNVWFAEFWEENFGCKLGMHGKKPGSPKKCTGRTQVN</sequence>
<evidence type="ECO:0000256" key="5">
    <source>
        <dbReference type="ARBA" id="ARBA00023180"/>
    </source>
</evidence>
<keyword evidence="3" id="KW-1133">Transmembrane helix</keyword>
<dbReference type="InterPro" id="IPR028082">
    <property type="entry name" value="Peripla_BP_I"/>
</dbReference>
<evidence type="ECO:0000313" key="9">
    <source>
        <dbReference type="Proteomes" id="UP001469553"/>
    </source>
</evidence>
<evidence type="ECO:0000259" key="7">
    <source>
        <dbReference type="Pfam" id="PF01094"/>
    </source>
</evidence>
<comment type="caution">
    <text evidence="8">The sequence shown here is derived from an EMBL/GenBank/DDBJ whole genome shotgun (WGS) entry which is preliminary data.</text>
</comment>
<dbReference type="InterPro" id="IPR050726">
    <property type="entry name" value="mGluR"/>
</dbReference>
<evidence type="ECO:0000256" key="1">
    <source>
        <dbReference type="ARBA" id="ARBA00004370"/>
    </source>
</evidence>
<name>A0ABV0XR84_9TELE</name>
<dbReference type="EMBL" id="JAHRIP010010528">
    <property type="protein sequence ID" value="MEQ2283850.1"/>
    <property type="molecule type" value="Genomic_DNA"/>
</dbReference>
<keyword evidence="2" id="KW-0812">Transmembrane</keyword>
<evidence type="ECO:0000256" key="3">
    <source>
        <dbReference type="ARBA" id="ARBA00022989"/>
    </source>
</evidence>
<dbReference type="PANTHER" id="PTHR24060">
    <property type="entry name" value="METABOTROPIC GLUTAMATE RECEPTOR"/>
    <property type="match status" value="1"/>
</dbReference>
<reference evidence="8 9" key="1">
    <citation type="submission" date="2021-06" db="EMBL/GenBank/DDBJ databases">
        <authorList>
            <person name="Palmer J.M."/>
        </authorList>
    </citation>
    <scope>NUCLEOTIDE SEQUENCE [LARGE SCALE GENOMIC DNA]</scope>
    <source>
        <strain evidence="8 9">AS_MEX2019</strain>
        <tissue evidence="8">Muscle</tissue>
    </source>
</reference>
<dbReference type="SUPFAM" id="SSF53822">
    <property type="entry name" value="Periplasmic binding protein-like I"/>
    <property type="match status" value="1"/>
</dbReference>
<feature type="region of interest" description="Disordered" evidence="6">
    <location>
        <begin position="1"/>
        <end position="27"/>
    </location>
</feature>
<dbReference type="InterPro" id="IPR001828">
    <property type="entry name" value="ANF_lig-bd_rcpt"/>
</dbReference>
<feature type="domain" description="Receptor ligand binding region" evidence="7">
    <location>
        <begin position="28"/>
        <end position="96"/>
    </location>
</feature>
<keyword evidence="9" id="KW-1185">Reference proteome</keyword>
<organism evidence="8 9">
    <name type="scientific">Ameca splendens</name>
    <dbReference type="NCBI Taxonomy" id="208324"/>
    <lineage>
        <taxon>Eukaryota</taxon>
        <taxon>Metazoa</taxon>
        <taxon>Chordata</taxon>
        <taxon>Craniata</taxon>
        <taxon>Vertebrata</taxon>
        <taxon>Euteleostomi</taxon>
        <taxon>Actinopterygii</taxon>
        <taxon>Neopterygii</taxon>
        <taxon>Teleostei</taxon>
        <taxon>Neoteleostei</taxon>
        <taxon>Acanthomorphata</taxon>
        <taxon>Ovalentaria</taxon>
        <taxon>Atherinomorphae</taxon>
        <taxon>Cyprinodontiformes</taxon>
        <taxon>Goodeidae</taxon>
        <taxon>Ameca</taxon>
    </lineage>
</organism>
<evidence type="ECO:0000256" key="4">
    <source>
        <dbReference type="ARBA" id="ARBA00023136"/>
    </source>
</evidence>
<gene>
    <name evidence="8" type="primary">GRM8_4</name>
    <name evidence="8" type="ORF">AMECASPLE_015781</name>
</gene>
<evidence type="ECO:0000256" key="2">
    <source>
        <dbReference type="ARBA" id="ARBA00022692"/>
    </source>
</evidence>
<keyword evidence="8" id="KW-0675">Receptor</keyword>
<feature type="compositionally biased region" description="Polar residues" evidence="6">
    <location>
        <begin position="1"/>
        <end position="16"/>
    </location>
</feature>
<keyword evidence="5" id="KW-0325">Glycoprotein</keyword>
<dbReference type="Proteomes" id="UP001469553">
    <property type="component" value="Unassembled WGS sequence"/>
</dbReference>
<evidence type="ECO:0000256" key="6">
    <source>
        <dbReference type="SAM" id="MobiDB-lite"/>
    </source>
</evidence>
<proteinExistence type="predicted"/>
<dbReference type="Gene3D" id="3.40.50.2300">
    <property type="match status" value="2"/>
</dbReference>
<keyword evidence="4" id="KW-0472">Membrane</keyword>
<dbReference type="Pfam" id="PF01094">
    <property type="entry name" value="ANF_receptor"/>
    <property type="match status" value="1"/>
</dbReference>
<accession>A0ABV0XR84</accession>
<protein>
    <submittedName>
        <fullName evidence="8">Metabotropic glutamate receptor 8</fullName>
    </submittedName>
</protein>
<comment type="subcellular location">
    <subcellularLocation>
        <location evidence="1">Membrane</location>
    </subcellularLocation>
</comment>